<dbReference type="InterPro" id="IPR036942">
    <property type="entry name" value="Beta-barrel_TonB_sf"/>
</dbReference>
<keyword evidence="6 14" id="KW-0812">Transmembrane</keyword>
<dbReference type="Gene3D" id="2.170.130.10">
    <property type="entry name" value="TonB-dependent receptor, plug domain"/>
    <property type="match status" value="1"/>
</dbReference>
<evidence type="ECO:0000256" key="15">
    <source>
        <dbReference type="RuleBase" id="RU003357"/>
    </source>
</evidence>
<organism evidence="19 20">
    <name type="scientific">Filimonas zeae</name>
    <dbReference type="NCBI Taxonomy" id="1737353"/>
    <lineage>
        <taxon>Bacteria</taxon>
        <taxon>Pseudomonadati</taxon>
        <taxon>Bacteroidota</taxon>
        <taxon>Chitinophagia</taxon>
        <taxon>Chitinophagales</taxon>
        <taxon>Chitinophagaceae</taxon>
        <taxon>Filimonas</taxon>
    </lineage>
</organism>
<evidence type="ECO:0000256" key="13">
    <source>
        <dbReference type="ARBA" id="ARBA00023237"/>
    </source>
</evidence>
<dbReference type="Pfam" id="PF07715">
    <property type="entry name" value="Plug"/>
    <property type="match status" value="1"/>
</dbReference>
<dbReference type="PANTHER" id="PTHR32552:SF68">
    <property type="entry name" value="FERRICHROME OUTER MEMBRANE TRANSPORTER_PHAGE RECEPTOR"/>
    <property type="match status" value="1"/>
</dbReference>
<dbReference type="GO" id="GO:0038023">
    <property type="term" value="F:signaling receptor activity"/>
    <property type="evidence" value="ECO:0007669"/>
    <property type="project" value="InterPro"/>
</dbReference>
<dbReference type="Proteomes" id="UP000627292">
    <property type="component" value="Unassembled WGS sequence"/>
</dbReference>
<dbReference type="PANTHER" id="PTHR32552">
    <property type="entry name" value="FERRICHROME IRON RECEPTOR-RELATED"/>
    <property type="match status" value="1"/>
</dbReference>
<evidence type="ECO:0000256" key="1">
    <source>
        <dbReference type="ARBA" id="ARBA00004571"/>
    </source>
</evidence>
<feature type="domain" description="TonB-dependent receptor plug" evidence="18">
    <location>
        <begin position="134"/>
        <end position="229"/>
    </location>
</feature>
<gene>
    <name evidence="19" type="ORF">GCM10011379_45780</name>
</gene>
<dbReference type="Pfam" id="PF13620">
    <property type="entry name" value="CarboxypepD_reg"/>
    <property type="match status" value="1"/>
</dbReference>
<dbReference type="InterPro" id="IPR008969">
    <property type="entry name" value="CarboxyPept-like_regulatory"/>
</dbReference>
<evidence type="ECO:0000256" key="12">
    <source>
        <dbReference type="ARBA" id="ARBA00023170"/>
    </source>
</evidence>
<evidence type="ECO:0000256" key="4">
    <source>
        <dbReference type="ARBA" id="ARBA00022452"/>
    </source>
</evidence>
<evidence type="ECO:0000256" key="2">
    <source>
        <dbReference type="ARBA" id="ARBA00009810"/>
    </source>
</evidence>
<reference evidence="19" key="2">
    <citation type="submission" date="2020-09" db="EMBL/GenBank/DDBJ databases">
        <authorList>
            <person name="Sun Q."/>
            <person name="Zhou Y."/>
        </authorList>
    </citation>
    <scope>NUCLEOTIDE SEQUENCE</scope>
    <source>
        <strain evidence="19">CGMCC 1.15290</strain>
    </source>
</reference>
<keyword evidence="20" id="KW-1185">Reference proteome</keyword>
<evidence type="ECO:0000256" key="11">
    <source>
        <dbReference type="ARBA" id="ARBA00023136"/>
    </source>
</evidence>
<dbReference type="CDD" id="cd01347">
    <property type="entry name" value="ligand_gated_channel"/>
    <property type="match status" value="1"/>
</dbReference>
<name>A0A917J3Y5_9BACT</name>
<reference evidence="19" key="1">
    <citation type="journal article" date="2014" name="Int. J. Syst. Evol. Microbiol.">
        <title>Complete genome sequence of Corynebacterium casei LMG S-19264T (=DSM 44701T), isolated from a smear-ripened cheese.</title>
        <authorList>
            <consortium name="US DOE Joint Genome Institute (JGI-PGF)"/>
            <person name="Walter F."/>
            <person name="Albersmeier A."/>
            <person name="Kalinowski J."/>
            <person name="Ruckert C."/>
        </authorList>
    </citation>
    <scope>NUCLEOTIDE SEQUENCE</scope>
    <source>
        <strain evidence="19">CGMCC 1.15290</strain>
    </source>
</reference>
<dbReference type="EMBL" id="BMIB01000004">
    <property type="protein sequence ID" value="GGH78218.1"/>
    <property type="molecule type" value="Genomic_DNA"/>
</dbReference>
<evidence type="ECO:0000259" key="17">
    <source>
        <dbReference type="Pfam" id="PF00593"/>
    </source>
</evidence>
<dbReference type="SUPFAM" id="SSF49464">
    <property type="entry name" value="Carboxypeptidase regulatory domain-like"/>
    <property type="match status" value="1"/>
</dbReference>
<comment type="subcellular location">
    <subcellularLocation>
        <location evidence="1 14">Cell outer membrane</location>
        <topology evidence="1 14">Multi-pass membrane protein</topology>
    </subcellularLocation>
</comment>
<dbReference type="GO" id="GO:0015344">
    <property type="term" value="F:siderophore uptake transmembrane transporter activity"/>
    <property type="evidence" value="ECO:0007669"/>
    <property type="project" value="TreeGrafter"/>
</dbReference>
<dbReference type="Gene3D" id="2.40.170.20">
    <property type="entry name" value="TonB-dependent receptor, beta-barrel domain"/>
    <property type="match status" value="1"/>
</dbReference>
<keyword evidence="4 14" id="KW-1134">Transmembrane beta strand</keyword>
<keyword evidence="7 16" id="KW-0732">Signal</keyword>
<evidence type="ECO:0000256" key="6">
    <source>
        <dbReference type="ARBA" id="ARBA00022692"/>
    </source>
</evidence>
<evidence type="ECO:0000256" key="9">
    <source>
        <dbReference type="ARBA" id="ARBA00023065"/>
    </source>
</evidence>
<feature type="chain" id="PRO_5037687379" evidence="16">
    <location>
        <begin position="22"/>
        <end position="814"/>
    </location>
</feature>
<keyword evidence="8" id="KW-0408">Iron</keyword>
<evidence type="ECO:0000256" key="7">
    <source>
        <dbReference type="ARBA" id="ARBA00022729"/>
    </source>
</evidence>
<evidence type="ECO:0000256" key="10">
    <source>
        <dbReference type="ARBA" id="ARBA00023077"/>
    </source>
</evidence>
<accession>A0A917J3Y5</accession>
<dbReference type="NCBIfam" id="TIGR01783">
    <property type="entry name" value="TonB-siderophor"/>
    <property type="match status" value="1"/>
</dbReference>
<dbReference type="PROSITE" id="PS52016">
    <property type="entry name" value="TONB_DEPENDENT_REC_3"/>
    <property type="match status" value="1"/>
</dbReference>
<dbReference type="InterPro" id="IPR037066">
    <property type="entry name" value="Plug_dom_sf"/>
</dbReference>
<dbReference type="SUPFAM" id="SSF56935">
    <property type="entry name" value="Porins"/>
    <property type="match status" value="1"/>
</dbReference>
<dbReference type="Gene3D" id="2.60.40.1120">
    <property type="entry name" value="Carboxypeptidase-like, regulatory domain"/>
    <property type="match status" value="1"/>
</dbReference>
<keyword evidence="9" id="KW-0406">Ion transport</keyword>
<feature type="signal peptide" evidence="16">
    <location>
        <begin position="1"/>
        <end position="21"/>
    </location>
</feature>
<dbReference type="InterPro" id="IPR000531">
    <property type="entry name" value="Beta-barrel_TonB"/>
</dbReference>
<keyword evidence="3 14" id="KW-0813">Transport</keyword>
<dbReference type="InterPro" id="IPR010105">
    <property type="entry name" value="TonB_sidphr_rcpt"/>
</dbReference>
<keyword evidence="10 15" id="KW-0798">TonB box</keyword>
<evidence type="ECO:0000256" key="8">
    <source>
        <dbReference type="ARBA" id="ARBA00023004"/>
    </source>
</evidence>
<dbReference type="InterPro" id="IPR039426">
    <property type="entry name" value="TonB-dep_rcpt-like"/>
</dbReference>
<protein>
    <submittedName>
        <fullName evidence="19">Ligand-gated channel</fullName>
    </submittedName>
</protein>
<comment type="caution">
    <text evidence="19">The sequence shown here is derived from an EMBL/GenBank/DDBJ whole genome shotgun (WGS) entry which is preliminary data.</text>
</comment>
<dbReference type="AlphaFoldDB" id="A0A917J3Y5"/>
<comment type="similarity">
    <text evidence="2 14 15">Belongs to the TonB-dependent receptor family.</text>
</comment>
<evidence type="ECO:0000256" key="16">
    <source>
        <dbReference type="SAM" id="SignalP"/>
    </source>
</evidence>
<evidence type="ECO:0000256" key="14">
    <source>
        <dbReference type="PROSITE-ProRule" id="PRU01360"/>
    </source>
</evidence>
<sequence>MKIANIFIAVLCTLLCGQLLAQSTIKGTVKDNEGNALEQVNVLLIPGNRQVLTDKKGEYTFSGLAMGRYAVHFSVVGFRETSKSIRLEDGETRMVSVDMMHAIEELQHVEVVGRRESGYKNSTTFVATKTASSLRDVPQSVSYVTKEVIEDQLAFKTSDAIKNISGVNQYSYNNSDFVLRGFRASSVMVNGLRVSTRGWSQNLLPYVERLEVIKGPASALFANTDPGGTINTVTKKPLDENRKAISFVTGSFNTYRFTTDFTGPVNESKTLLYRLNVAYQNAQSFRVLQEGEAMVIAPSISFIPDDKTRINFDLVYQLNKGRLDRGQPIFGATAGTDLYSTPISFAVGRRNDYQNELNLFSTISVQRKITRNISFNASYMKSMYDEDLLEHRTSNRYGVDADGKEIPTLMGMQTIRRLRKNYLDNISSWFTAEFNTGIVSHKLVVGYDHINEVFPVGNSTYNAGGFLTADGRGTISTYRPAEREKYLIVNNMPVPNVPYFNLANPDYSISEISRYINVSAAETPTKYFVNGIYVQEQLRAGKWQMLLGLRQEYYVNVLDYTKANQRNIKQKALIPRIGVVYTPLEPVSLYGTYTEGYQPQSAVTIANPDIYGGPFDPLISNMVEAGVKMGLLHGRLAVNVAAYRIRQNNILRNANAADRPDLMEQIGQQQSTGVEVEMYGKILPNLSLTTNYAYNVTRVTKSDDKTEIGNILPNAPKSQGGVWAKYLFAGKMLKGLGIGAGANFATTRVTDSDILQLPGYVVANAALYYTVDKFKVSMNLNNALNKTYWVGGFDFNRLFPGAPRHWMASLAYTF</sequence>
<proteinExistence type="inferred from homology"/>
<feature type="domain" description="TonB-dependent receptor-like beta-barrel" evidence="17">
    <location>
        <begin position="306"/>
        <end position="782"/>
    </location>
</feature>
<evidence type="ECO:0000259" key="18">
    <source>
        <dbReference type="Pfam" id="PF07715"/>
    </source>
</evidence>
<evidence type="ECO:0000256" key="3">
    <source>
        <dbReference type="ARBA" id="ARBA00022448"/>
    </source>
</evidence>
<keyword evidence="12" id="KW-0675">Receptor</keyword>
<keyword evidence="11 14" id="KW-0472">Membrane</keyword>
<dbReference type="GO" id="GO:0009279">
    <property type="term" value="C:cell outer membrane"/>
    <property type="evidence" value="ECO:0007669"/>
    <property type="project" value="UniProtKB-SubCell"/>
</dbReference>
<dbReference type="RefSeq" id="WP_188956742.1">
    <property type="nucleotide sequence ID" value="NZ_BMIB01000004.1"/>
</dbReference>
<dbReference type="Pfam" id="PF00593">
    <property type="entry name" value="TonB_dep_Rec_b-barrel"/>
    <property type="match status" value="1"/>
</dbReference>
<keyword evidence="5" id="KW-0410">Iron transport</keyword>
<dbReference type="GO" id="GO:0015891">
    <property type="term" value="P:siderophore transport"/>
    <property type="evidence" value="ECO:0007669"/>
    <property type="project" value="InterPro"/>
</dbReference>
<keyword evidence="13 14" id="KW-0998">Cell outer membrane</keyword>
<evidence type="ECO:0000313" key="20">
    <source>
        <dbReference type="Proteomes" id="UP000627292"/>
    </source>
</evidence>
<evidence type="ECO:0000256" key="5">
    <source>
        <dbReference type="ARBA" id="ARBA00022496"/>
    </source>
</evidence>
<dbReference type="InterPro" id="IPR012910">
    <property type="entry name" value="Plug_dom"/>
</dbReference>
<evidence type="ECO:0000313" key="19">
    <source>
        <dbReference type="EMBL" id="GGH78218.1"/>
    </source>
</evidence>